<dbReference type="WBParaSite" id="PTRK_0000480200.1">
    <property type="protein sequence ID" value="PTRK_0000480200.1"/>
    <property type="gene ID" value="PTRK_0000480200"/>
</dbReference>
<dbReference type="InterPro" id="IPR008937">
    <property type="entry name" value="Ras-like_GEF"/>
</dbReference>
<dbReference type="PANTHER" id="PTHR23113:SF224">
    <property type="entry name" value="RAP GUANINE NUCLEOTIDE EXCHANGE FACTOR 1"/>
    <property type="match status" value="1"/>
</dbReference>
<keyword evidence="6" id="KW-1185">Reference proteome</keyword>
<dbReference type="GO" id="GO:0007265">
    <property type="term" value="P:Ras protein signal transduction"/>
    <property type="evidence" value="ECO:0007669"/>
    <property type="project" value="TreeGrafter"/>
</dbReference>
<dbReference type="InterPro" id="IPR036964">
    <property type="entry name" value="RASGEF_cat_dom_sf"/>
</dbReference>
<dbReference type="InterPro" id="IPR019804">
    <property type="entry name" value="Ras_G-nucl-exch_fac_CS"/>
</dbReference>
<dbReference type="GO" id="GO:0005886">
    <property type="term" value="C:plasma membrane"/>
    <property type="evidence" value="ECO:0007669"/>
    <property type="project" value="TreeGrafter"/>
</dbReference>
<name>A0A0N4ZB89_PARTI</name>
<proteinExistence type="predicted"/>
<dbReference type="GO" id="GO:0005085">
    <property type="term" value="F:guanyl-nucleotide exchange factor activity"/>
    <property type="evidence" value="ECO:0007669"/>
    <property type="project" value="UniProtKB-KW"/>
</dbReference>
<evidence type="ECO:0000256" key="3">
    <source>
        <dbReference type="SAM" id="MobiDB-lite"/>
    </source>
</evidence>
<accession>A0A0N4ZB89</accession>
<dbReference type="PANTHER" id="PTHR23113">
    <property type="entry name" value="GUANINE NUCLEOTIDE EXCHANGE FACTOR"/>
    <property type="match status" value="1"/>
</dbReference>
<feature type="compositionally biased region" description="Low complexity" evidence="3">
    <location>
        <begin position="303"/>
        <end position="312"/>
    </location>
</feature>
<protein>
    <submittedName>
        <fullName evidence="7">Ras-GEF domain-containing protein</fullName>
    </submittedName>
</protein>
<feature type="domain" description="Ras-GEF" evidence="4">
    <location>
        <begin position="701"/>
        <end position="932"/>
    </location>
</feature>
<dbReference type="InterPro" id="IPR000651">
    <property type="entry name" value="Ras-like_Gua-exchang_fac_N"/>
</dbReference>
<feature type="domain" description="N-terminal Ras-GEF" evidence="5">
    <location>
        <begin position="550"/>
        <end position="669"/>
    </location>
</feature>
<dbReference type="Gene3D" id="1.20.870.10">
    <property type="entry name" value="Son of sevenless (SoS) protein Chain: S domain 1"/>
    <property type="match status" value="1"/>
</dbReference>
<dbReference type="PROSITE" id="PS00720">
    <property type="entry name" value="RASGEF"/>
    <property type="match status" value="1"/>
</dbReference>
<dbReference type="InterPro" id="IPR001895">
    <property type="entry name" value="RASGEF_cat_dom"/>
</dbReference>
<dbReference type="Pfam" id="PF00617">
    <property type="entry name" value="RasGEF"/>
    <property type="match status" value="1"/>
</dbReference>
<reference evidence="7" key="1">
    <citation type="submission" date="2017-02" db="UniProtKB">
        <authorList>
            <consortium name="WormBaseParasite"/>
        </authorList>
    </citation>
    <scope>IDENTIFICATION</scope>
</reference>
<evidence type="ECO:0000259" key="5">
    <source>
        <dbReference type="PROSITE" id="PS50212"/>
    </source>
</evidence>
<feature type="region of interest" description="Disordered" evidence="3">
    <location>
        <begin position="161"/>
        <end position="222"/>
    </location>
</feature>
<keyword evidence="1 2" id="KW-0344">Guanine-nucleotide releasing factor</keyword>
<evidence type="ECO:0000313" key="7">
    <source>
        <dbReference type="WBParaSite" id="PTRK_0000480200.1"/>
    </source>
</evidence>
<organism evidence="6 7">
    <name type="scientific">Parastrongyloides trichosuri</name>
    <name type="common">Possum-specific nematode worm</name>
    <dbReference type="NCBI Taxonomy" id="131310"/>
    <lineage>
        <taxon>Eukaryota</taxon>
        <taxon>Metazoa</taxon>
        <taxon>Ecdysozoa</taxon>
        <taxon>Nematoda</taxon>
        <taxon>Chromadorea</taxon>
        <taxon>Rhabditida</taxon>
        <taxon>Tylenchina</taxon>
        <taxon>Panagrolaimomorpha</taxon>
        <taxon>Strongyloidoidea</taxon>
        <taxon>Strongyloididae</taxon>
        <taxon>Parastrongyloides</taxon>
    </lineage>
</organism>
<dbReference type="PROSITE" id="PS50212">
    <property type="entry name" value="RASGEF_NTER"/>
    <property type="match status" value="1"/>
</dbReference>
<dbReference type="AlphaFoldDB" id="A0A0N4ZB89"/>
<evidence type="ECO:0000256" key="1">
    <source>
        <dbReference type="ARBA" id="ARBA00022658"/>
    </source>
</evidence>
<dbReference type="PROSITE" id="PS50009">
    <property type="entry name" value="RASGEF_CAT"/>
    <property type="match status" value="1"/>
</dbReference>
<feature type="region of interest" description="Disordered" evidence="3">
    <location>
        <begin position="299"/>
        <end position="338"/>
    </location>
</feature>
<evidence type="ECO:0000256" key="2">
    <source>
        <dbReference type="PROSITE-ProRule" id="PRU00168"/>
    </source>
</evidence>
<dbReference type="SUPFAM" id="SSF48366">
    <property type="entry name" value="Ras GEF"/>
    <property type="match status" value="1"/>
</dbReference>
<feature type="compositionally biased region" description="Basic and acidic residues" evidence="3">
    <location>
        <begin position="172"/>
        <end position="210"/>
    </location>
</feature>
<dbReference type="STRING" id="131310.A0A0N4ZB89"/>
<dbReference type="Proteomes" id="UP000038045">
    <property type="component" value="Unplaced"/>
</dbReference>
<evidence type="ECO:0000259" key="4">
    <source>
        <dbReference type="PROSITE" id="PS50009"/>
    </source>
</evidence>
<feature type="compositionally biased region" description="Polar residues" evidence="3">
    <location>
        <begin position="213"/>
        <end position="222"/>
    </location>
</feature>
<dbReference type="Pfam" id="PF00618">
    <property type="entry name" value="RasGEF_N"/>
    <property type="match status" value="1"/>
</dbReference>
<evidence type="ECO:0000313" key="6">
    <source>
        <dbReference type="Proteomes" id="UP000038045"/>
    </source>
</evidence>
<dbReference type="InterPro" id="IPR023578">
    <property type="entry name" value="Ras_GEF_dom_sf"/>
</dbReference>
<dbReference type="SMART" id="SM00147">
    <property type="entry name" value="RasGEF"/>
    <property type="match status" value="1"/>
</dbReference>
<sequence length="936" mass="108772">MANGISCITSESIFKLLNVLETKNFEIINNAFNNVLNTFFNINFDNDNEKHKFAQHLSPLIEWWDCLSVKICCDDSYFITNEDINRGRKMLHDIKKYISISSWQVSVEEKDDEDKSTGGVITDMIVYTLPMLEKNSNNDDFCSLMKNLMNRQIEVFKPNFEIHEGDSDDNESDKNEPKCEEESETRKEQHGSKTTEEEITKTPDGREIRSTKTRIVNSSRTSKNVTVRRYGNGLDDIRTNFFDVNRSHNEDSDEEFFETFKKPSSYGSSSFGSSNNSSFFKNRKSLGFKDFDTNDFLPTDTLSNVNDNNSNPDDSHNHNNNEESQSNEMQKIKKVDHSSATLQVVEKTKKKNGKLKFNAAAHKLDTKQLTAQQKETYDGDELIRREGDGDFEENTTIGAGDVNPEALMNLGTVNRFGLHDKKEFECGNYDNNGSYIKGLTMTSYLLVNDSISNHEEQFRKKLQFEFRNNCPLKIDNIKSTDKEINLHQLLELADFDEMGKEATEKVNKLSKSKDTVDNILSLTEDLSIFEELNVKPFLTFVIKIDDKGEVAEICRGGPKDALIVFATQNEAPLLFKEAFLSTYRGFVSTLEVILHLIYRFQYLLDKNDSQQNRNAHSTISVIIRIIQDLSVSEMNEKIILTLTQLYNTLYTNSEIQFLRILRKIIFTKIVSFYNSKNDNILPRQVKCMLDGQKVKYFLNMRSLKLAQEITIISSKLFHNVKESELLWWSIDQSNSHSYNLRRLTISFNFISFWTRTMILMNDEQKIREKVFAKFLKIGKYLKHFGDLNSYLAIIAALDCGPINRLPWNKTIKEEMKEHRLIMSSNYSFKNYRQLFSQCKPPCIPYIGLILQDLTFIYNGAIDTLPDKERNGLNYINFVKCFKQFTILESIRKLKMWDYSFESNEEYKNFLNNFVEHYSEEECWIRSEMIKPRGSKN</sequence>
<dbReference type="Gene3D" id="1.10.840.10">
    <property type="entry name" value="Ras guanine-nucleotide exchange factors catalytic domain"/>
    <property type="match status" value="1"/>
</dbReference>